<gene>
    <name evidence="1" type="ORF">CGS49_02740</name>
</gene>
<sequence length="209" mass="21797">MSNRVGGPRGDAIIKVKNESGRALSGQLTYTPSPAGAYEVRAGANRSAAEAAEVVRTDDEGKTYGPASHTEAYIRIVPAAAVIPDVPDTDASSGAVGAVIVGTAIGGAAAFVGYEIATDIILRDLLPAGADIPVNRGQLAWLIWGAKGAPEPENQPAFTDVSEPEMAKAAQWCVEQGILTAPGETTFRPNGWVTRVKVIQTWNTAFPKQ</sequence>
<name>A0ACC9D1C9_9FIRM</name>
<proteinExistence type="predicted"/>
<organism evidence="1 2">
    <name type="scientific">Faecalibacterium langellae</name>
    <dbReference type="NCBI Taxonomy" id="3435293"/>
    <lineage>
        <taxon>Bacteria</taxon>
        <taxon>Bacillati</taxon>
        <taxon>Bacillota</taxon>
        <taxon>Clostridia</taxon>
        <taxon>Eubacteriales</taxon>
        <taxon>Oscillospiraceae</taxon>
        <taxon>Faecalibacterium</taxon>
    </lineage>
</organism>
<keyword evidence="2" id="KW-1185">Reference proteome</keyword>
<protein>
    <submittedName>
        <fullName evidence="1">Uncharacterized protein</fullName>
    </submittedName>
</protein>
<accession>A0ACC9D1C9</accession>
<dbReference type="Proteomes" id="UP000220959">
    <property type="component" value="Unassembled WGS sequence"/>
</dbReference>
<comment type="caution">
    <text evidence="1">The sequence shown here is derived from an EMBL/GenBank/DDBJ whole genome shotgun (WGS) entry which is preliminary data.</text>
</comment>
<reference evidence="1 2" key="1">
    <citation type="journal article" date="2017" name="Front. Microbiol.">
        <title>New Insights into the Diversity of the Genus Faecalibacterium.</title>
        <authorList>
            <person name="Benevides L."/>
            <person name="Burman S."/>
            <person name="Martin R."/>
            <person name="Robert V."/>
            <person name="Thomas M."/>
            <person name="Miquel S."/>
            <person name="Chain F."/>
            <person name="Sokol H."/>
            <person name="Bermudez-Humaran L.G."/>
            <person name="Morrison M."/>
            <person name="Langella P."/>
            <person name="Azevedo V.A."/>
            <person name="Chatel J.M."/>
            <person name="Soares S."/>
        </authorList>
    </citation>
    <scope>NUCLEOTIDE SEQUENCE [LARGE SCALE GENOMIC DNA]</scope>
    <source>
        <strain evidence="2">CNCM I-4541</strain>
    </source>
</reference>
<dbReference type="EMBL" id="NMTR01000006">
    <property type="protein sequence ID" value="PDX61983.1"/>
    <property type="molecule type" value="Genomic_DNA"/>
</dbReference>
<evidence type="ECO:0000313" key="1">
    <source>
        <dbReference type="EMBL" id="PDX61983.1"/>
    </source>
</evidence>
<evidence type="ECO:0000313" key="2">
    <source>
        <dbReference type="Proteomes" id="UP000220959"/>
    </source>
</evidence>